<gene>
    <name evidence="3" type="ORF">A1359_10945</name>
</gene>
<dbReference type="GO" id="GO:0005524">
    <property type="term" value="F:ATP binding"/>
    <property type="evidence" value="ECO:0007669"/>
    <property type="project" value="InterPro"/>
</dbReference>
<feature type="domain" description="ATPase AAA-type core" evidence="2">
    <location>
        <begin position="66"/>
        <end position="279"/>
    </location>
</feature>
<dbReference type="Gene3D" id="3.40.50.300">
    <property type="entry name" value="P-loop containing nucleotide triphosphate hydrolases"/>
    <property type="match status" value="2"/>
</dbReference>
<dbReference type="InterPro" id="IPR003959">
    <property type="entry name" value="ATPase_AAA_core"/>
</dbReference>
<reference evidence="3 4" key="1">
    <citation type="submission" date="2016-03" db="EMBL/GenBank/DDBJ databases">
        <authorList>
            <person name="Ploux O."/>
        </authorList>
    </citation>
    <scope>NUCLEOTIDE SEQUENCE [LARGE SCALE GENOMIC DNA]</scope>
    <source>
        <strain evidence="3 4">R-45370</strain>
    </source>
</reference>
<sequence>MLKKLTIENFTNFDKAEFNFVPGINIIIGENSSGKSHILKLAYSIASVWNQCGKEGWKSSLKNKLYKVFKVSKLKDLQSLHDASSQDCVTRMVLEFSVNHKSRESEILDISLGVDSINVKQHPTAPLMKLPLFFPAKEVLSLFPNFVTLYEKYHLSFDETYYDLCKAIDSPLLKKPNQSLIDSIEEIIGGKFVLKDNNFYLQTDQGEINIFMVAEGWRKLGMLSYLIANDSLKEDSILFWDEPETNLNPQLIKLLAVILLELTKYNVQIVIATHNLFLMKYFDYLIANAQTQIPTAFFSLVRTGHGVNVEQGGRLSELNTVVALNEELDLYDKEQEALYSNI</sequence>
<dbReference type="OrthoDB" id="9815944at2"/>
<proteinExistence type="predicted"/>
<dbReference type="STRING" id="980561.A1359_10945"/>
<protein>
    <recommendedName>
        <fullName evidence="5">ATPase AAA-type core domain-containing protein</fullName>
    </recommendedName>
</protein>
<evidence type="ECO:0000313" key="3">
    <source>
        <dbReference type="EMBL" id="OAI14332.1"/>
    </source>
</evidence>
<dbReference type="GO" id="GO:0016887">
    <property type="term" value="F:ATP hydrolysis activity"/>
    <property type="evidence" value="ECO:0007669"/>
    <property type="project" value="InterPro"/>
</dbReference>
<dbReference type="InterPro" id="IPR041685">
    <property type="entry name" value="AAA_GajA/Old/RecF-like"/>
</dbReference>
<dbReference type="EMBL" id="LUUI01000111">
    <property type="protein sequence ID" value="OAI14332.1"/>
    <property type="molecule type" value="Genomic_DNA"/>
</dbReference>
<organism evidence="3 4">
    <name type="scientific">Methylomonas lenta</name>
    <dbReference type="NCBI Taxonomy" id="980561"/>
    <lineage>
        <taxon>Bacteria</taxon>
        <taxon>Pseudomonadati</taxon>
        <taxon>Pseudomonadota</taxon>
        <taxon>Gammaproteobacteria</taxon>
        <taxon>Methylococcales</taxon>
        <taxon>Methylococcaceae</taxon>
        <taxon>Methylomonas</taxon>
    </lineage>
</organism>
<name>A0A177N8W9_9GAMM</name>
<keyword evidence="4" id="KW-1185">Reference proteome</keyword>
<dbReference type="InterPro" id="IPR027417">
    <property type="entry name" value="P-loop_NTPase"/>
</dbReference>
<dbReference type="Proteomes" id="UP000078476">
    <property type="component" value="Unassembled WGS sequence"/>
</dbReference>
<dbReference type="AlphaFoldDB" id="A0A177N8W9"/>
<dbReference type="PANTHER" id="PTHR43581">
    <property type="entry name" value="ATP/GTP PHOSPHATASE"/>
    <property type="match status" value="1"/>
</dbReference>
<dbReference type="InterPro" id="IPR051396">
    <property type="entry name" value="Bact_Antivir_Def_Nuclease"/>
</dbReference>
<dbReference type="PANTHER" id="PTHR43581:SF2">
    <property type="entry name" value="EXCINUCLEASE ATPASE SUBUNIT"/>
    <property type="match status" value="1"/>
</dbReference>
<dbReference type="SUPFAM" id="SSF52540">
    <property type="entry name" value="P-loop containing nucleoside triphosphate hydrolases"/>
    <property type="match status" value="1"/>
</dbReference>
<evidence type="ECO:0008006" key="5">
    <source>
        <dbReference type="Google" id="ProtNLM"/>
    </source>
</evidence>
<evidence type="ECO:0000259" key="2">
    <source>
        <dbReference type="Pfam" id="PF13304"/>
    </source>
</evidence>
<dbReference type="Pfam" id="PF13175">
    <property type="entry name" value="AAA_15"/>
    <property type="match status" value="1"/>
</dbReference>
<dbReference type="RefSeq" id="WP_066983256.1">
    <property type="nucleotide sequence ID" value="NZ_LUUI01000111.1"/>
</dbReference>
<dbReference type="GO" id="GO:0006302">
    <property type="term" value="P:double-strand break repair"/>
    <property type="evidence" value="ECO:0007669"/>
    <property type="project" value="InterPro"/>
</dbReference>
<comment type="caution">
    <text evidence="3">The sequence shown here is derived from an EMBL/GenBank/DDBJ whole genome shotgun (WGS) entry which is preliminary data.</text>
</comment>
<evidence type="ECO:0000259" key="1">
    <source>
        <dbReference type="Pfam" id="PF13175"/>
    </source>
</evidence>
<evidence type="ECO:0000313" key="4">
    <source>
        <dbReference type="Proteomes" id="UP000078476"/>
    </source>
</evidence>
<feature type="domain" description="Endonuclease GajA/Old nuclease/RecF-like AAA" evidence="1">
    <location>
        <begin position="1"/>
        <end position="41"/>
    </location>
</feature>
<accession>A0A177N8W9</accession>
<dbReference type="Pfam" id="PF13304">
    <property type="entry name" value="AAA_21"/>
    <property type="match status" value="1"/>
</dbReference>